<feature type="region of interest" description="Disordered" evidence="3">
    <location>
        <begin position="298"/>
        <end position="376"/>
    </location>
</feature>
<gene>
    <name evidence="6" type="ORF">LAL4801_00348</name>
</gene>
<name>A0A0M6XY31_9HYPH</name>
<feature type="domain" description="Band 7" evidence="5">
    <location>
        <begin position="50"/>
        <end position="229"/>
    </location>
</feature>
<evidence type="ECO:0000259" key="5">
    <source>
        <dbReference type="Pfam" id="PF01145"/>
    </source>
</evidence>
<evidence type="ECO:0000256" key="3">
    <source>
        <dbReference type="SAM" id="MobiDB-lite"/>
    </source>
</evidence>
<dbReference type="InterPro" id="IPR036013">
    <property type="entry name" value="Band_7/SPFH_dom_sf"/>
</dbReference>
<feature type="transmembrane region" description="Helical" evidence="4">
    <location>
        <begin position="29"/>
        <end position="51"/>
    </location>
</feature>
<accession>A0A0M6XY31</accession>
<organism evidence="6 7">
    <name type="scientific">Roseibium aggregatum</name>
    <dbReference type="NCBI Taxonomy" id="187304"/>
    <lineage>
        <taxon>Bacteria</taxon>
        <taxon>Pseudomonadati</taxon>
        <taxon>Pseudomonadota</taxon>
        <taxon>Alphaproteobacteria</taxon>
        <taxon>Hyphomicrobiales</taxon>
        <taxon>Stappiaceae</taxon>
        <taxon>Roseibium</taxon>
    </lineage>
</organism>
<dbReference type="RefSeq" id="WP_055653814.1">
    <property type="nucleotide sequence ID" value="NZ_CXST01000001.1"/>
</dbReference>
<dbReference type="Gene3D" id="3.30.479.30">
    <property type="entry name" value="Band 7 domain"/>
    <property type="match status" value="1"/>
</dbReference>
<dbReference type="Proteomes" id="UP000048926">
    <property type="component" value="Unassembled WGS sequence"/>
</dbReference>
<dbReference type="PANTHER" id="PTHR23222">
    <property type="entry name" value="PROHIBITIN"/>
    <property type="match status" value="1"/>
</dbReference>
<dbReference type="InterPro" id="IPR000163">
    <property type="entry name" value="Prohibitin"/>
</dbReference>
<dbReference type="Pfam" id="PF01145">
    <property type="entry name" value="Band_7"/>
    <property type="match status" value="1"/>
</dbReference>
<sequence length="376" mass="42331">MSVAEDDVEVGKPKKKPRKIHRMSRTDKAIAYLLLLGFVSIVLWPLTFFVIGPGEVGVLFRTLTVGTETRFVYPEGINIKWPWNRIYRYEVRIQKQDETVHGLAADGLRITSDISVLYYPKADNAGKLHRAIGPEYADRFVRPTAVEAVRSVIGKYDPHELYQVDMTRLEKEVMETIEANNQDLIVFDQVIIRRIELPKEINQAISRKLTEEQNALAYEYVLEQARKEAERKRIDAIGYQTFYSIVADALTPQLLTWRGIEATVELSKSNNSKIVIVGGGKDQLPLILGSDIANQPNLPAPAPVNPQRYRLPDFDNLPQLFPNAPTAEADTSQDQETQLRPDENSNGDSTSSESTTSGETAPASYDQNTEKPQTDN</sequence>
<evidence type="ECO:0000256" key="2">
    <source>
        <dbReference type="ARBA" id="ARBA00023136"/>
    </source>
</evidence>
<feature type="region of interest" description="Disordered" evidence="3">
    <location>
        <begin position="1"/>
        <end position="20"/>
    </location>
</feature>
<keyword evidence="2 4" id="KW-0472">Membrane</keyword>
<dbReference type="SUPFAM" id="SSF117892">
    <property type="entry name" value="Band 7/SPFH domain"/>
    <property type="match status" value="1"/>
</dbReference>
<dbReference type="GO" id="GO:0007005">
    <property type="term" value="P:mitochondrion organization"/>
    <property type="evidence" value="ECO:0007669"/>
    <property type="project" value="TreeGrafter"/>
</dbReference>
<dbReference type="CDD" id="cd03401">
    <property type="entry name" value="SPFH_prohibitin"/>
    <property type="match status" value="1"/>
</dbReference>
<feature type="compositionally biased region" description="Low complexity" evidence="3">
    <location>
        <begin position="344"/>
        <end position="360"/>
    </location>
</feature>
<evidence type="ECO:0000256" key="4">
    <source>
        <dbReference type="SAM" id="Phobius"/>
    </source>
</evidence>
<keyword evidence="4" id="KW-1133">Transmembrane helix</keyword>
<comment type="subcellular location">
    <subcellularLocation>
        <location evidence="1">Membrane</location>
        <topology evidence="1">Single-pass membrane protein</topology>
    </subcellularLocation>
</comment>
<protein>
    <submittedName>
        <fullName evidence="6">HflC protein</fullName>
    </submittedName>
</protein>
<proteinExistence type="predicted"/>
<dbReference type="AlphaFoldDB" id="A0A0M6XY31"/>
<dbReference type="PANTHER" id="PTHR23222:SF1">
    <property type="entry name" value="PROHIBITIN-2"/>
    <property type="match status" value="1"/>
</dbReference>
<evidence type="ECO:0000313" key="6">
    <source>
        <dbReference type="EMBL" id="CTQ41928.1"/>
    </source>
</evidence>
<evidence type="ECO:0000313" key="7">
    <source>
        <dbReference type="Proteomes" id="UP000048926"/>
    </source>
</evidence>
<keyword evidence="4" id="KW-0812">Transmembrane</keyword>
<dbReference type="OrthoDB" id="9792660at2"/>
<dbReference type="STRING" id="187304.B0E33_28340"/>
<reference evidence="7" key="1">
    <citation type="submission" date="2015-07" db="EMBL/GenBank/DDBJ databases">
        <authorList>
            <person name="Rodrigo-Torres Lidia"/>
            <person name="Arahal R.David."/>
        </authorList>
    </citation>
    <scope>NUCLEOTIDE SEQUENCE [LARGE SCALE GENOMIC DNA]</scope>
    <source>
        <strain evidence="7">CECT 4801</strain>
    </source>
</reference>
<dbReference type="GO" id="GO:0016020">
    <property type="term" value="C:membrane"/>
    <property type="evidence" value="ECO:0007669"/>
    <property type="project" value="UniProtKB-SubCell"/>
</dbReference>
<dbReference type="EMBL" id="CXST01000001">
    <property type="protein sequence ID" value="CTQ41928.1"/>
    <property type="molecule type" value="Genomic_DNA"/>
</dbReference>
<evidence type="ECO:0000256" key="1">
    <source>
        <dbReference type="ARBA" id="ARBA00004167"/>
    </source>
</evidence>
<dbReference type="InterPro" id="IPR001107">
    <property type="entry name" value="Band_7"/>
</dbReference>
<keyword evidence="7" id="KW-1185">Reference proteome</keyword>